<organism evidence="3 4">
    <name type="scientific">Lapillicoccus jejuensis</name>
    <dbReference type="NCBI Taxonomy" id="402171"/>
    <lineage>
        <taxon>Bacteria</taxon>
        <taxon>Bacillati</taxon>
        <taxon>Actinomycetota</taxon>
        <taxon>Actinomycetes</taxon>
        <taxon>Micrococcales</taxon>
        <taxon>Intrasporangiaceae</taxon>
        <taxon>Lapillicoccus</taxon>
    </lineage>
</organism>
<dbReference type="OrthoDB" id="9770771at2"/>
<sequence>MASDATVLEVEGPDGPRRVRVSSPDRVMWPDAGITKLDLARYVVAVGDRFLALAGHRPVTLQRFPQGIDGEMFYAKNPPKGAPAWSRSVTVTYPSGRSHPQLVVDEVATAVWAVQMNTVTFHPWPVTAPPGLDAEASSQDGPGPLDRPDEVRLDLDPQPGRPFADVVEAALALRGVMQDAGLAPYAKTTGSRGVHVYARVQPEHEFLDVRHGVIAIARELERRLPDLVTTAWWKEERGDKVFVDFNQACRDRTIASAYSPRPLPGAPVSMPVAWDDLPRVSMADFTVRTVPGLVDSRPDPWASYGGSSASLTTALGWWERDLADGLGELSFPPDYPKMPGEPPRVQPSKQRYDDAEYLGSDGGYLRDNPQEPPGGWEAAKRRRASRGPRTRP</sequence>
<feature type="region of interest" description="Disordered" evidence="1">
    <location>
        <begin position="329"/>
        <end position="392"/>
    </location>
</feature>
<dbReference type="PANTHER" id="PTHR42705:SF3">
    <property type="entry name" value="ATP-DEPENDENT DNA LIGASE"/>
    <property type="match status" value="1"/>
</dbReference>
<evidence type="ECO:0000256" key="1">
    <source>
        <dbReference type="SAM" id="MobiDB-lite"/>
    </source>
</evidence>
<dbReference type="InterPro" id="IPR052171">
    <property type="entry name" value="NHEJ_LigD"/>
</dbReference>
<dbReference type="Gene3D" id="3.90.920.10">
    <property type="entry name" value="DNA primase, PRIM domain"/>
    <property type="match status" value="1"/>
</dbReference>
<dbReference type="Pfam" id="PF21686">
    <property type="entry name" value="LigD_Prim-Pol"/>
    <property type="match status" value="1"/>
</dbReference>
<evidence type="ECO:0000313" key="4">
    <source>
        <dbReference type="Proteomes" id="UP000317893"/>
    </source>
</evidence>
<dbReference type="EMBL" id="VFMN01000001">
    <property type="protein sequence ID" value="TQJ10550.1"/>
    <property type="molecule type" value="Genomic_DNA"/>
</dbReference>
<feature type="compositionally biased region" description="Basic residues" evidence="1">
    <location>
        <begin position="380"/>
        <end position="392"/>
    </location>
</feature>
<dbReference type="GO" id="GO:0016874">
    <property type="term" value="F:ligase activity"/>
    <property type="evidence" value="ECO:0007669"/>
    <property type="project" value="UniProtKB-KW"/>
</dbReference>
<gene>
    <name evidence="3" type="ORF">FB458_3679</name>
</gene>
<comment type="caution">
    <text evidence="3">The sequence shown here is derived from an EMBL/GenBank/DDBJ whole genome shotgun (WGS) entry which is preliminary data.</text>
</comment>
<dbReference type="NCBIfam" id="TIGR02778">
    <property type="entry name" value="ligD_pol"/>
    <property type="match status" value="1"/>
</dbReference>
<name>A0A542E5E2_9MICO</name>
<evidence type="ECO:0000313" key="3">
    <source>
        <dbReference type="EMBL" id="TQJ10550.1"/>
    </source>
</evidence>
<reference evidence="3 4" key="1">
    <citation type="submission" date="2019-06" db="EMBL/GenBank/DDBJ databases">
        <title>Sequencing the genomes of 1000 actinobacteria strains.</title>
        <authorList>
            <person name="Klenk H.-P."/>
        </authorList>
    </citation>
    <scope>NUCLEOTIDE SEQUENCE [LARGE SCALE GENOMIC DNA]</scope>
    <source>
        <strain evidence="3 4">DSM 18607</strain>
    </source>
</reference>
<dbReference type="Proteomes" id="UP000317893">
    <property type="component" value="Unassembled WGS sequence"/>
</dbReference>
<feature type="domain" description="DNA ligase D polymerase" evidence="2">
    <location>
        <begin position="35"/>
        <end position="301"/>
    </location>
</feature>
<keyword evidence="3" id="KW-0436">Ligase</keyword>
<dbReference type="PANTHER" id="PTHR42705">
    <property type="entry name" value="BIFUNCTIONAL NON-HOMOLOGOUS END JOINING PROTEIN LIGD"/>
    <property type="match status" value="1"/>
</dbReference>
<feature type="region of interest" description="Disordered" evidence="1">
    <location>
        <begin position="127"/>
        <end position="152"/>
    </location>
</feature>
<feature type="compositionally biased region" description="Pro residues" evidence="1">
    <location>
        <begin position="333"/>
        <end position="345"/>
    </location>
</feature>
<accession>A0A542E5E2</accession>
<dbReference type="RefSeq" id="WP_141849761.1">
    <property type="nucleotide sequence ID" value="NZ_BAAAPR010000012.1"/>
</dbReference>
<dbReference type="AlphaFoldDB" id="A0A542E5E2"/>
<evidence type="ECO:0000259" key="2">
    <source>
        <dbReference type="Pfam" id="PF21686"/>
    </source>
</evidence>
<keyword evidence="4" id="KW-1185">Reference proteome</keyword>
<dbReference type="InterPro" id="IPR014145">
    <property type="entry name" value="LigD_pol_dom"/>
</dbReference>
<proteinExistence type="predicted"/>
<protein>
    <submittedName>
        <fullName evidence="3">DNA ligase D</fullName>
    </submittedName>
</protein>